<evidence type="ECO:0000256" key="7">
    <source>
        <dbReference type="ARBA" id="ARBA00022892"/>
    </source>
</evidence>
<dbReference type="OrthoDB" id="1719357at2759"/>
<evidence type="ECO:0000259" key="17">
    <source>
        <dbReference type="PROSITE" id="PS50892"/>
    </source>
</evidence>
<evidence type="ECO:0000313" key="18">
    <source>
        <dbReference type="EMBL" id="KAF8484973.1"/>
    </source>
</evidence>
<keyword evidence="8" id="KW-0653">Protein transport</keyword>
<dbReference type="PANTHER" id="PTHR45837">
    <property type="entry name" value="VESICLE-TRAFFICKING PROTEIN SEC22B"/>
    <property type="match status" value="1"/>
</dbReference>
<keyword evidence="12 15" id="KW-0472">Membrane</keyword>
<dbReference type="SUPFAM" id="SSF64356">
    <property type="entry name" value="SNARE-like"/>
    <property type="match status" value="1"/>
</dbReference>
<evidence type="ECO:0000256" key="8">
    <source>
        <dbReference type="ARBA" id="ARBA00022927"/>
    </source>
</evidence>
<evidence type="ECO:0000256" key="11">
    <source>
        <dbReference type="ARBA" id="ARBA00023054"/>
    </source>
</evidence>
<dbReference type="Gene3D" id="3.30.450.50">
    <property type="entry name" value="Longin domain"/>
    <property type="match status" value="1"/>
</dbReference>
<protein>
    <recommendedName>
        <fullName evidence="13">Protein transport protein SEC22</fullName>
    </recommendedName>
</protein>
<dbReference type="EMBL" id="WHVB01000003">
    <property type="protein sequence ID" value="KAF8484973.1"/>
    <property type="molecule type" value="Genomic_DNA"/>
</dbReference>
<evidence type="ECO:0000256" key="2">
    <source>
        <dbReference type="ARBA" id="ARBA00004409"/>
    </source>
</evidence>
<dbReference type="AlphaFoldDB" id="A0A9P5N2X3"/>
<dbReference type="CDD" id="cd14824">
    <property type="entry name" value="Longin"/>
    <property type="match status" value="1"/>
</dbReference>
<dbReference type="PROSITE" id="PS50892">
    <property type="entry name" value="V_SNARE"/>
    <property type="match status" value="1"/>
</dbReference>
<dbReference type="GO" id="GO:0005484">
    <property type="term" value="F:SNAP receptor activity"/>
    <property type="evidence" value="ECO:0007669"/>
    <property type="project" value="InterPro"/>
</dbReference>
<keyword evidence="6" id="KW-0256">Endoplasmic reticulum</keyword>
<keyword evidence="5 15" id="KW-0812">Transmembrane</keyword>
<dbReference type="GO" id="GO:0015031">
    <property type="term" value="P:protein transport"/>
    <property type="evidence" value="ECO:0007669"/>
    <property type="project" value="UniProtKB-KW"/>
</dbReference>
<name>A0A9P5N2X3_9AGAM</name>
<comment type="caution">
    <text evidence="18">The sequence shown here is derived from an EMBL/GenBank/DDBJ whole genome shotgun (WGS) entry which is preliminary data.</text>
</comment>
<sequence>MVRSTIVVRASDALPLAASVDDEQTEQALQEHKQQAKLLFRRLTSNSEPRLSIESGPYTHHYLIADNVVYLTIAEKSYPRKLAFSYLDELSKEFSTSYGPKVETVRKPYAFVGFDTFMSKTARLYQDTRAAGAGSNLDRLNDDLQDVTRIMTKNMEELLWRGDSLDRMSHLSSSLRSESEKYRKAARNINFSAMLRQYAPLGAILFIIIILIWWRFT</sequence>
<dbReference type="Pfam" id="PF00957">
    <property type="entry name" value="Synaptobrevin"/>
    <property type="match status" value="1"/>
</dbReference>
<keyword evidence="11 14" id="KW-0175">Coiled coil</keyword>
<evidence type="ECO:0000256" key="1">
    <source>
        <dbReference type="ARBA" id="ARBA00004163"/>
    </source>
</evidence>
<dbReference type="PROSITE" id="PS50859">
    <property type="entry name" value="LONGIN"/>
    <property type="match status" value="1"/>
</dbReference>
<dbReference type="GO" id="GO:0006890">
    <property type="term" value="P:retrograde vesicle-mediated transport, Golgi to endoplasmic reticulum"/>
    <property type="evidence" value="ECO:0007669"/>
    <property type="project" value="InterPro"/>
</dbReference>
<evidence type="ECO:0000256" key="12">
    <source>
        <dbReference type="ARBA" id="ARBA00023136"/>
    </source>
</evidence>
<keyword evidence="19" id="KW-1185">Reference proteome</keyword>
<dbReference type="Gene3D" id="1.20.5.110">
    <property type="match status" value="1"/>
</dbReference>
<accession>A0A9P5N2X3</accession>
<dbReference type="SMART" id="SM01270">
    <property type="entry name" value="Longin"/>
    <property type="match status" value="1"/>
</dbReference>
<comment type="similarity">
    <text evidence="3">Belongs to the synaptobrevin family.</text>
</comment>
<dbReference type="InterPro" id="IPR044565">
    <property type="entry name" value="Sec22"/>
</dbReference>
<evidence type="ECO:0000256" key="15">
    <source>
        <dbReference type="SAM" id="Phobius"/>
    </source>
</evidence>
<evidence type="ECO:0000256" key="5">
    <source>
        <dbReference type="ARBA" id="ARBA00022692"/>
    </source>
</evidence>
<dbReference type="GO" id="GO:0006888">
    <property type="term" value="P:endoplasmic reticulum to Golgi vesicle-mediated transport"/>
    <property type="evidence" value="ECO:0007669"/>
    <property type="project" value="InterPro"/>
</dbReference>
<dbReference type="CDD" id="cd15866">
    <property type="entry name" value="R-SNARE_SEC22"/>
    <property type="match status" value="1"/>
</dbReference>
<feature type="domain" description="Longin" evidence="16">
    <location>
        <begin position="6"/>
        <end position="118"/>
    </location>
</feature>
<dbReference type="Proteomes" id="UP000759537">
    <property type="component" value="Unassembled WGS sequence"/>
</dbReference>
<dbReference type="InterPro" id="IPR010908">
    <property type="entry name" value="Longin_dom"/>
</dbReference>
<dbReference type="GO" id="GO:0000139">
    <property type="term" value="C:Golgi membrane"/>
    <property type="evidence" value="ECO:0007669"/>
    <property type="project" value="UniProtKB-SubCell"/>
</dbReference>
<dbReference type="SUPFAM" id="SSF58038">
    <property type="entry name" value="SNARE fusion complex"/>
    <property type="match status" value="1"/>
</dbReference>
<dbReference type="GO" id="GO:0005789">
    <property type="term" value="C:endoplasmic reticulum membrane"/>
    <property type="evidence" value="ECO:0007669"/>
    <property type="project" value="UniProtKB-SubCell"/>
</dbReference>
<feature type="domain" description="V-SNARE coiled-coil homology" evidence="17">
    <location>
        <begin position="136"/>
        <end position="196"/>
    </location>
</feature>
<dbReference type="InterPro" id="IPR042855">
    <property type="entry name" value="V_SNARE_CC"/>
</dbReference>
<feature type="transmembrane region" description="Helical" evidence="15">
    <location>
        <begin position="198"/>
        <end position="216"/>
    </location>
</feature>
<evidence type="ECO:0000256" key="10">
    <source>
        <dbReference type="ARBA" id="ARBA00023034"/>
    </source>
</evidence>
<evidence type="ECO:0000256" key="9">
    <source>
        <dbReference type="ARBA" id="ARBA00022989"/>
    </source>
</evidence>
<evidence type="ECO:0000256" key="3">
    <source>
        <dbReference type="ARBA" id="ARBA00008025"/>
    </source>
</evidence>
<evidence type="ECO:0000256" key="13">
    <source>
        <dbReference type="ARBA" id="ARBA00024249"/>
    </source>
</evidence>
<keyword evidence="10" id="KW-0333">Golgi apparatus</keyword>
<reference evidence="18" key="2">
    <citation type="journal article" date="2020" name="Nat. Commun.">
        <title>Large-scale genome sequencing of mycorrhizal fungi provides insights into the early evolution of symbiotic traits.</title>
        <authorList>
            <person name="Miyauchi S."/>
            <person name="Kiss E."/>
            <person name="Kuo A."/>
            <person name="Drula E."/>
            <person name="Kohler A."/>
            <person name="Sanchez-Garcia M."/>
            <person name="Morin E."/>
            <person name="Andreopoulos B."/>
            <person name="Barry K.W."/>
            <person name="Bonito G."/>
            <person name="Buee M."/>
            <person name="Carver A."/>
            <person name="Chen C."/>
            <person name="Cichocki N."/>
            <person name="Clum A."/>
            <person name="Culley D."/>
            <person name="Crous P.W."/>
            <person name="Fauchery L."/>
            <person name="Girlanda M."/>
            <person name="Hayes R.D."/>
            <person name="Keri Z."/>
            <person name="LaButti K."/>
            <person name="Lipzen A."/>
            <person name="Lombard V."/>
            <person name="Magnuson J."/>
            <person name="Maillard F."/>
            <person name="Murat C."/>
            <person name="Nolan M."/>
            <person name="Ohm R.A."/>
            <person name="Pangilinan J."/>
            <person name="Pereira M.F."/>
            <person name="Perotto S."/>
            <person name="Peter M."/>
            <person name="Pfister S."/>
            <person name="Riley R."/>
            <person name="Sitrit Y."/>
            <person name="Stielow J.B."/>
            <person name="Szollosi G."/>
            <person name="Zifcakova L."/>
            <person name="Stursova M."/>
            <person name="Spatafora J.W."/>
            <person name="Tedersoo L."/>
            <person name="Vaario L.M."/>
            <person name="Yamada A."/>
            <person name="Yan M."/>
            <person name="Wang P."/>
            <person name="Xu J."/>
            <person name="Bruns T."/>
            <person name="Baldrian P."/>
            <person name="Vilgalys R."/>
            <person name="Dunand C."/>
            <person name="Henrissat B."/>
            <person name="Grigoriev I.V."/>
            <person name="Hibbett D."/>
            <person name="Nagy L.G."/>
            <person name="Martin F.M."/>
        </authorList>
    </citation>
    <scope>NUCLEOTIDE SEQUENCE</scope>
    <source>
        <strain evidence="18">Prilba</strain>
    </source>
</reference>
<dbReference type="FunFam" id="3.30.450.50:FF:000007">
    <property type="entry name" value="SNARE complex subunit SEC22"/>
    <property type="match status" value="1"/>
</dbReference>
<gene>
    <name evidence="18" type="ORF">DFH94DRAFT_256582</name>
</gene>
<dbReference type="InterPro" id="IPR011012">
    <property type="entry name" value="Longin-like_dom_sf"/>
</dbReference>
<evidence type="ECO:0000256" key="4">
    <source>
        <dbReference type="ARBA" id="ARBA00022448"/>
    </source>
</evidence>
<reference evidence="18" key="1">
    <citation type="submission" date="2019-10" db="EMBL/GenBank/DDBJ databases">
        <authorList>
            <consortium name="DOE Joint Genome Institute"/>
            <person name="Kuo A."/>
            <person name="Miyauchi S."/>
            <person name="Kiss E."/>
            <person name="Drula E."/>
            <person name="Kohler A."/>
            <person name="Sanchez-Garcia M."/>
            <person name="Andreopoulos B."/>
            <person name="Barry K.W."/>
            <person name="Bonito G."/>
            <person name="Buee M."/>
            <person name="Carver A."/>
            <person name="Chen C."/>
            <person name="Cichocki N."/>
            <person name="Clum A."/>
            <person name="Culley D."/>
            <person name="Crous P.W."/>
            <person name="Fauchery L."/>
            <person name="Girlanda M."/>
            <person name="Hayes R."/>
            <person name="Keri Z."/>
            <person name="LaButti K."/>
            <person name="Lipzen A."/>
            <person name="Lombard V."/>
            <person name="Magnuson J."/>
            <person name="Maillard F."/>
            <person name="Morin E."/>
            <person name="Murat C."/>
            <person name="Nolan M."/>
            <person name="Ohm R."/>
            <person name="Pangilinan J."/>
            <person name="Pereira M."/>
            <person name="Perotto S."/>
            <person name="Peter M."/>
            <person name="Riley R."/>
            <person name="Sitrit Y."/>
            <person name="Stielow B."/>
            <person name="Szollosi G."/>
            <person name="Zifcakova L."/>
            <person name="Stursova M."/>
            <person name="Spatafora J.W."/>
            <person name="Tedersoo L."/>
            <person name="Vaario L.-M."/>
            <person name="Yamada A."/>
            <person name="Yan M."/>
            <person name="Wang P."/>
            <person name="Xu J."/>
            <person name="Bruns T."/>
            <person name="Baldrian P."/>
            <person name="Vilgalys R."/>
            <person name="Henrissat B."/>
            <person name="Grigoriev I.V."/>
            <person name="Hibbett D."/>
            <person name="Nagy L.G."/>
            <person name="Martin F.M."/>
        </authorList>
    </citation>
    <scope>NUCLEOTIDE SEQUENCE</scope>
    <source>
        <strain evidence="18">Prilba</strain>
    </source>
</reference>
<keyword evidence="9 15" id="KW-1133">Transmembrane helix</keyword>
<organism evidence="18 19">
    <name type="scientific">Russula ochroleuca</name>
    <dbReference type="NCBI Taxonomy" id="152965"/>
    <lineage>
        <taxon>Eukaryota</taxon>
        <taxon>Fungi</taxon>
        <taxon>Dikarya</taxon>
        <taxon>Basidiomycota</taxon>
        <taxon>Agaricomycotina</taxon>
        <taxon>Agaricomycetes</taxon>
        <taxon>Russulales</taxon>
        <taxon>Russulaceae</taxon>
        <taxon>Russula</taxon>
    </lineage>
</organism>
<dbReference type="Pfam" id="PF13774">
    <property type="entry name" value="Longin"/>
    <property type="match status" value="1"/>
</dbReference>
<proteinExistence type="inferred from homology"/>
<evidence type="ECO:0000313" key="19">
    <source>
        <dbReference type="Proteomes" id="UP000759537"/>
    </source>
</evidence>
<evidence type="ECO:0000256" key="14">
    <source>
        <dbReference type="PROSITE-ProRule" id="PRU00290"/>
    </source>
</evidence>
<evidence type="ECO:0000259" key="16">
    <source>
        <dbReference type="PROSITE" id="PS50859"/>
    </source>
</evidence>
<keyword evidence="4" id="KW-0813">Transport</keyword>
<comment type="subcellular location">
    <subcellularLocation>
        <location evidence="1">Endoplasmic reticulum membrane</location>
        <topology evidence="1">Single-pass type IV membrane protein</topology>
    </subcellularLocation>
    <subcellularLocation>
        <location evidence="2">Golgi apparatus membrane</location>
        <topology evidence="2">Single-pass type IV membrane protein</topology>
    </subcellularLocation>
</comment>
<keyword evidence="7" id="KW-0931">ER-Golgi transport</keyword>
<evidence type="ECO:0000256" key="6">
    <source>
        <dbReference type="ARBA" id="ARBA00022824"/>
    </source>
</evidence>